<reference evidence="1 2" key="1">
    <citation type="submission" date="2014-06" db="EMBL/GenBank/DDBJ databases">
        <authorList>
            <person name="Le Roux F."/>
        </authorList>
    </citation>
    <scope>NUCLEOTIDE SEQUENCE [LARGE SCALE GENOMIC DNA]</scope>
    <source>
        <strain evidence="1 2">J2-31</strain>
    </source>
</reference>
<name>A0AA86XSM6_9VIBR</name>
<comment type="caution">
    <text evidence="1">The sequence shown here is derived from an EMBL/GenBank/DDBJ whole genome shotgun (WGS) entry which is preliminary data.</text>
</comment>
<dbReference type="EMBL" id="CCKJ01000042">
    <property type="protein sequence ID" value="CDT83990.1"/>
    <property type="molecule type" value="Genomic_DNA"/>
</dbReference>
<sequence length="54" mass="5989">MTFNQESPSVIALQALGYIAVEMLTLGTDVTFSLSEMMSMTHISSLQPYVYLID</sequence>
<gene>
    <name evidence="1" type="ORF">VCR31J2_1360076</name>
</gene>
<accession>A0AA86XSM6</accession>
<dbReference type="AlphaFoldDB" id="A0AA86XSM6"/>
<protein>
    <submittedName>
        <fullName evidence="1">Uncharacterized protein</fullName>
    </submittedName>
</protein>
<proteinExistence type="predicted"/>
<dbReference type="Proteomes" id="UP000041625">
    <property type="component" value="Unassembled WGS sequence"/>
</dbReference>
<keyword evidence="2" id="KW-1185">Reference proteome</keyword>
<organism evidence="1 2">
    <name type="scientific">Vibrio coralliirubri</name>
    <dbReference type="NCBI Taxonomy" id="1516159"/>
    <lineage>
        <taxon>Bacteria</taxon>
        <taxon>Pseudomonadati</taxon>
        <taxon>Pseudomonadota</taxon>
        <taxon>Gammaproteobacteria</taxon>
        <taxon>Vibrionales</taxon>
        <taxon>Vibrionaceae</taxon>
        <taxon>Vibrio</taxon>
    </lineage>
</organism>
<evidence type="ECO:0000313" key="1">
    <source>
        <dbReference type="EMBL" id="CDT83990.1"/>
    </source>
</evidence>
<evidence type="ECO:0000313" key="2">
    <source>
        <dbReference type="Proteomes" id="UP000041625"/>
    </source>
</evidence>